<sequence>MFSLMALQAEIVDLDVQLRNAIKEDDFSEDAEAQLFSSDFYSLNHSSRPGSSRAQLKLLEQIRPKMREYHAMLVQAAEVGNMVKPSNDDLRVLRQWLTATQFGDCFLRGREVSTWHEDHDKDFVNLLGPRPEEDQFTHWMSPIMIGIYHKIWGMRRKVGHRVAPKPHTKKLTDEPKRPKVDIENSGVIEYDDSWLKAVGKAFGVLLVCLLPVLAILALYFAKNTLRRIGITIGFTAVFGFTLKLLTSAELKEIFVATTA</sequence>
<feature type="transmembrane region" description="Helical" evidence="1">
    <location>
        <begin position="201"/>
        <end position="221"/>
    </location>
</feature>
<reference evidence="3" key="1">
    <citation type="submission" date="2022-11" db="EMBL/GenBank/DDBJ databases">
        <title>Chromosomal genome sequence assembly and mating type (MAT) locus characterization of the leprose asexual lichenized fungus Lepraria neglecta (Nyl.) Erichsen.</title>
        <authorList>
            <person name="Allen J.L."/>
            <person name="Pfeffer B."/>
        </authorList>
    </citation>
    <scope>NUCLEOTIDE SEQUENCE</scope>
    <source>
        <strain evidence="3">Allen 5258</strain>
    </source>
</reference>
<keyword evidence="4" id="KW-1185">Reference proteome</keyword>
<protein>
    <recommendedName>
        <fullName evidence="2">DUF6594 domain-containing protein</fullName>
    </recommendedName>
</protein>
<gene>
    <name evidence="3" type="ORF">OEA41_010022</name>
</gene>
<dbReference type="AlphaFoldDB" id="A0AAD9YZ13"/>
<evidence type="ECO:0000313" key="3">
    <source>
        <dbReference type="EMBL" id="KAK3166897.1"/>
    </source>
</evidence>
<dbReference type="PANTHER" id="PTHR34502:SF5">
    <property type="entry name" value="DUF6594 DOMAIN-CONTAINING PROTEIN"/>
    <property type="match status" value="1"/>
</dbReference>
<dbReference type="EMBL" id="JASNWA010000011">
    <property type="protein sequence ID" value="KAK3166897.1"/>
    <property type="molecule type" value="Genomic_DNA"/>
</dbReference>
<dbReference type="InterPro" id="IPR046529">
    <property type="entry name" value="DUF6594"/>
</dbReference>
<feature type="domain" description="DUF6594" evidence="2">
    <location>
        <begin position="3"/>
        <end position="259"/>
    </location>
</feature>
<organism evidence="3 4">
    <name type="scientific">Lepraria neglecta</name>
    <dbReference type="NCBI Taxonomy" id="209136"/>
    <lineage>
        <taxon>Eukaryota</taxon>
        <taxon>Fungi</taxon>
        <taxon>Dikarya</taxon>
        <taxon>Ascomycota</taxon>
        <taxon>Pezizomycotina</taxon>
        <taxon>Lecanoromycetes</taxon>
        <taxon>OSLEUM clade</taxon>
        <taxon>Lecanoromycetidae</taxon>
        <taxon>Lecanorales</taxon>
        <taxon>Lecanorineae</taxon>
        <taxon>Stereocaulaceae</taxon>
        <taxon>Lepraria</taxon>
    </lineage>
</organism>
<accession>A0AAD9YZ13</accession>
<name>A0AAD9YZ13_9LECA</name>
<evidence type="ECO:0000313" key="4">
    <source>
        <dbReference type="Proteomes" id="UP001276659"/>
    </source>
</evidence>
<proteinExistence type="predicted"/>
<keyword evidence="1" id="KW-0812">Transmembrane</keyword>
<keyword evidence="1" id="KW-1133">Transmembrane helix</keyword>
<keyword evidence="1" id="KW-0472">Membrane</keyword>
<dbReference type="Pfam" id="PF20237">
    <property type="entry name" value="DUF6594"/>
    <property type="match status" value="1"/>
</dbReference>
<evidence type="ECO:0000259" key="2">
    <source>
        <dbReference type="Pfam" id="PF20237"/>
    </source>
</evidence>
<comment type="caution">
    <text evidence="3">The sequence shown here is derived from an EMBL/GenBank/DDBJ whole genome shotgun (WGS) entry which is preliminary data.</text>
</comment>
<dbReference type="Proteomes" id="UP001276659">
    <property type="component" value="Unassembled WGS sequence"/>
</dbReference>
<evidence type="ECO:0000256" key="1">
    <source>
        <dbReference type="SAM" id="Phobius"/>
    </source>
</evidence>
<dbReference type="PANTHER" id="PTHR34502">
    <property type="entry name" value="DUF6594 DOMAIN-CONTAINING PROTEIN-RELATED"/>
    <property type="match status" value="1"/>
</dbReference>
<feature type="transmembrane region" description="Helical" evidence="1">
    <location>
        <begin position="227"/>
        <end position="245"/>
    </location>
</feature>